<dbReference type="Proteomes" id="UP000002668">
    <property type="component" value="Genome"/>
</dbReference>
<evidence type="ECO:0000313" key="2">
    <source>
        <dbReference type="EMBL" id="CBX94594.1"/>
    </source>
</evidence>
<accession>E4ZT06</accession>
<keyword evidence="1" id="KW-0812">Transmembrane</keyword>
<dbReference type="EMBL" id="FP929123">
    <property type="protein sequence ID" value="CBX94594.1"/>
    <property type="molecule type" value="Genomic_DNA"/>
</dbReference>
<dbReference type="VEuPathDB" id="FungiDB:LEMA_P120850.1"/>
<sequence length="184" mass="20321">MNNLARDIPVDLVRYHAGDKVHIRLINVITISYMYAYTASWAGLSPPVVEAGKCTGGVASQLQRSSDVSAIMSLPLTGQTQTPVVSRTHTIDILYLFFLALFLGCICCLTFFLTRNQEPEGDLEADACEQHVHYSNPTEWLTGGTPLPKYSELYPNEPVGLGIRMAVDDVHIDDDDLTSLLDFD</sequence>
<dbReference type="InParanoid" id="E4ZT06"/>
<feature type="transmembrane region" description="Helical" evidence="1">
    <location>
        <begin position="21"/>
        <end position="38"/>
    </location>
</feature>
<gene>
    <name evidence="2" type="ORF">LEMA_P120850.1</name>
</gene>
<keyword evidence="3" id="KW-1185">Reference proteome</keyword>
<dbReference type="AlphaFoldDB" id="E4ZT06"/>
<feature type="transmembrane region" description="Helical" evidence="1">
    <location>
        <begin position="93"/>
        <end position="113"/>
    </location>
</feature>
<name>E4ZT06_LEPMJ</name>
<organism evidence="3">
    <name type="scientific">Leptosphaeria maculans (strain JN3 / isolate v23.1.3 / race Av1-4-5-6-7-8)</name>
    <name type="common">Blackleg fungus</name>
    <name type="synonym">Phoma lingam</name>
    <dbReference type="NCBI Taxonomy" id="985895"/>
    <lineage>
        <taxon>Eukaryota</taxon>
        <taxon>Fungi</taxon>
        <taxon>Dikarya</taxon>
        <taxon>Ascomycota</taxon>
        <taxon>Pezizomycotina</taxon>
        <taxon>Dothideomycetes</taxon>
        <taxon>Pleosporomycetidae</taxon>
        <taxon>Pleosporales</taxon>
        <taxon>Pleosporineae</taxon>
        <taxon>Leptosphaeriaceae</taxon>
        <taxon>Plenodomus</taxon>
        <taxon>Plenodomus lingam/Leptosphaeria maculans species complex</taxon>
    </lineage>
</organism>
<proteinExistence type="predicted"/>
<reference evidence="3" key="1">
    <citation type="journal article" date="2011" name="Nat. Commun.">
        <title>Effector diversification within compartments of the Leptosphaeria maculans genome affected by Repeat-Induced Point mutations.</title>
        <authorList>
            <person name="Rouxel T."/>
            <person name="Grandaubert J."/>
            <person name="Hane J.K."/>
            <person name="Hoede C."/>
            <person name="van de Wouw A.P."/>
            <person name="Couloux A."/>
            <person name="Dominguez V."/>
            <person name="Anthouard V."/>
            <person name="Bally P."/>
            <person name="Bourras S."/>
            <person name="Cozijnsen A.J."/>
            <person name="Ciuffetti L.M."/>
            <person name="Degrave A."/>
            <person name="Dilmaghani A."/>
            <person name="Duret L."/>
            <person name="Fudal I."/>
            <person name="Goodwin S.B."/>
            <person name="Gout L."/>
            <person name="Glaser N."/>
            <person name="Linglin J."/>
            <person name="Kema G.H.J."/>
            <person name="Lapalu N."/>
            <person name="Lawrence C.B."/>
            <person name="May K."/>
            <person name="Meyer M."/>
            <person name="Ollivier B."/>
            <person name="Poulain J."/>
            <person name="Schoch C.L."/>
            <person name="Simon A."/>
            <person name="Spatafora J.W."/>
            <person name="Stachowiak A."/>
            <person name="Turgeon B.G."/>
            <person name="Tyler B.M."/>
            <person name="Vincent D."/>
            <person name="Weissenbach J."/>
            <person name="Amselem J."/>
            <person name="Quesneville H."/>
            <person name="Oliver R.P."/>
            <person name="Wincker P."/>
            <person name="Balesdent M.-H."/>
            <person name="Howlett B.J."/>
        </authorList>
    </citation>
    <scope>NUCLEOTIDE SEQUENCE [LARGE SCALE GENOMIC DNA]</scope>
    <source>
        <strain evidence="3">JN3 / isolate v23.1.3 / race Av1-4-5-6-7-8</strain>
    </source>
</reference>
<dbReference type="GeneID" id="13291120"/>
<dbReference type="HOGENOM" id="CLU_1468421_0_0_1"/>
<protein>
    <submittedName>
        <fullName evidence="2">Predicted protein</fullName>
    </submittedName>
</protein>
<keyword evidence="1" id="KW-1133">Transmembrane helix</keyword>
<evidence type="ECO:0000313" key="3">
    <source>
        <dbReference type="Proteomes" id="UP000002668"/>
    </source>
</evidence>
<keyword evidence="1" id="KW-0472">Membrane</keyword>
<evidence type="ECO:0000256" key="1">
    <source>
        <dbReference type="SAM" id="Phobius"/>
    </source>
</evidence>